<dbReference type="EMBL" id="CAJNNW010036455">
    <property type="protein sequence ID" value="CAE8734519.1"/>
    <property type="molecule type" value="Genomic_DNA"/>
</dbReference>
<feature type="coiled-coil region" evidence="1">
    <location>
        <begin position="15"/>
        <end position="63"/>
    </location>
</feature>
<evidence type="ECO:0000313" key="3">
    <source>
        <dbReference type="EMBL" id="CAE8734519.1"/>
    </source>
</evidence>
<feature type="region of interest" description="Disordered" evidence="2">
    <location>
        <begin position="262"/>
        <end position="290"/>
    </location>
</feature>
<organism evidence="3 4">
    <name type="scientific">Polarella glacialis</name>
    <name type="common">Dinoflagellate</name>
    <dbReference type="NCBI Taxonomy" id="89957"/>
    <lineage>
        <taxon>Eukaryota</taxon>
        <taxon>Sar</taxon>
        <taxon>Alveolata</taxon>
        <taxon>Dinophyceae</taxon>
        <taxon>Suessiales</taxon>
        <taxon>Suessiaceae</taxon>
        <taxon>Polarella</taxon>
    </lineage>
</organism>
<accession>A0A813LNW6</accession>
<evidence type="ECO:0000256" key="1">
    <source>
        <dbReference type="SAM" id="Coils"/>
    </source>
</evidence>
<dbReference type="Proteomes" id="UP000626109">
    <property type="component" value="Unassembled WGS sequence"/>
</dbReference>
<evidence type="ECO:0000256" key="2">
    <source>
        <dbReference type="SAM" id="MobiDB-lite"/>
    </source>
</evidence>
<feature type="compositionally biased region" description="Basic and acidic residues" evidence="2">
    <location>
        <begin position="276"/>
        <end position="290"/>
    </location>
</feature>
<name>A0A813LNW6_POLGL</name>
<gene>
    <name evidence="3" type="ORF">PGLA2088_LOCUS47347</name>
</gene>
<keyword evidence="1" id="KW-0175">Coiled coil</keyword>
<sequence>MEASTVVAVMGDEFKELAERTMKKLREAAEGELAAARVQISFREEAVQRKELLVTEREQMLERREKELHAKAQEKPEFWSPCAGSCERIDRSELLALPTTPTPSRSPLALRTPARMLVQSPGSNTASAVPSACSTSVADPGVAPCSSQTQSCTPGVSLPQDCPEVVESPRLATASAGSTSHLRAMFEHKASNKASVSRQSTPIESVSPPCKEGLPQKDLSVRRGKSCAAGGLGNLSFRAQEGPLRRGTVAVAALSQAALSSVAARTAPQMGTPKRSLADLLKKDEERTVA</sequence>
<protein>
    <submittedName>
        <fullName evidence="3">Uncharacterized protein</fullName>
    </submittedName>
</protein>
<comment type="caution">
    <text evidence="3">The sequence shown here is derived from an EMBL/GenBank/DDBJ whole genome shotgun (WGS) entry which is preliminary data.</text>
</comment>
<feature type="region of interest" description="Disordered" evidence="2">
    <location>
        <begin position="189"/>
        <end position="222"/>
    </location>
</feature>
<reference evidence="3" key="1">
    <citation type="submission" date="2021-02" db="EMBL/GenBank/DDBJ databases">
        <authorList>
            <person name="Dougan E. K."/>
            <person name="Rhodes N."/>
            <person name="Thang M."/>
            <person name="Chan C."/>
        </authorList>
    </citation>
    <scope>NUCLEOTIDE SEQUENCE</scope>
</reference>
<proteinExistence type="predicted"/>
<feature type="compositionally biased region" description="Polar residues" evidence="2">
    <location>
        <begin position="192"/>
        <end position="204"/>
    </location>
</feature>
<evidence type="ECO:0000313" key="4">
    <source>
        <dbReference type="Proteomes" id="UP000626109"/>
    </source>
</evidence>
<dbReference type="AlphaFoldDB" id="A0A813LNW6"/>